<feature type="region of interest" description="Disordered" evidence="1">
    <location>
        <begin position="384"/>
        <end position="413"/>
    </location>
</feature>
<reference evidence="3 4" key="1">
    <citation type="journal article" date="2023" name="PLoS ONE">
        <title>Cytospora paraplurivora sp. nov. isolated from orchards with fruit tree decline syndrome in Ontario, Canada.</title>
        <authorList>
            <person name="Ilyukhin E."/>
            <person name="Nguyen H.D.T."/>
            <person name="Castle A.J."/>
            <person name="Ellouze W."/>
        </authorList>
    </citation>
    <scope>NUCLEOTIDE SEQUENCE [LARGE SCALE GENOMIC DNA]</scope>
    <source>
        <strain evidence="3 4">FDS-564</strain>
    </source>
</reference>
<organism evidence="3 4">
    <name type="scientific">Cytospora paraplurivora</name>
    <dbReference type="NCBI Taxonomy" id="2898453"/>
    <lineage>
        <taxon>Eukaryota</taxon>
        <taxon>Fungi</taxon>
        <taxon>Dikarya</taxon>
        <taxon>Ascomycota</taxon>
        <taxon>Pezizomycotina</taxon>
        <taxon>Sordariomycetes</taxon>
        <taxon>Sordariomycetidae</taxon>
        <taxon>Diaporthales</taxon>
        <taxon>Cytosporaceae</taxon>
        <taxon>Cytospora</taxon>
    </lineage>
</organism>
<name>A0AAN9TVW8_9PEZI</name>
<feature type="compositionally biased region" description="Low complexity" evidence="1">
    <location>
        <begin position="386"/>
        <end position="408"/>
    </location>
</feature>
<evidence type="ECO:0000313" key="4">
    <source>
        <dbReference type="Proteomes" id="UP001320245"/>
    </source>
</evidence>
<feature type="region of interest" description="Disordered" evidence="1">
    <location>
        <begin position="1"/>
        <end position="28"/>
    </location>
</feature>
<dbReference type="Pfam" id="PF14420">
    <property type="entry name" value="Clr5"/>
    <property type="match status" value="1"/>
</dbReference>
<dbReference type="Proteomes" id="UP001320245">
    <property type="component" value="Unassembled WGS sequence"/>
</dbReference>
<feature type="compositionally biased region" description="Polar residues" evidence="1">
    <location>
        <begin position="1"/>
        <end position="19"/>
    </location>
</feature>
<comment type="caution">
    <text evidence="3">The sequence shown here is derived from an EMBL/GenBank/DDBJ whole genome shotgun (WGS) entry which is preliminary data.</text>
</comment>
<gene>
    <name evidence="3" type="ORF">SLS53_009277</name>
</gene>
<proteinExistence type="predicted"/>
<protein>
    <recommendedName>
        <fullName evidence="2">Clr5 domain-containing protein</fullName>
    </recommendedName>
</protein>
<evidence type="ECO:0000256" key="1">
    <source>
        <dbReference type="SAM" id="MobiDB-lite"/>
    </source>
</evidence>
<dbReference type="EMBL" id="JAJSPL020000073">
    <property type="protein sequence ID" value="KAK7729282.1"/>
    <property type="molecule type" value="Genomic_DNA"/>
</dbReference>
<dbReference type="AlphaFoldDB" id="A0AAN9TVW8"/>
<dbReference type="InterPro" id="IPR025676">
    <property type="entry name" value="Clr5_dom"/>
</dbReference>
<keyword evidence="4" id="KW-1185">Reference proteome</keyword>
<dbReference type="PANTHER" id="PTHR38788">
    <property type="entry name" value="CLR5 DOMAIN-CONTAINING PROTEIN"/>
    <property type="match status" value="1"/>
</dbReference>
<evidence type="ECO:0000313" key="3">
    <source>
        <dbReference type="EMBL" id="KAK7729282.1"/>
    </source>
</evidence>
<evidence type="ECO:0000259" key="2">
    <source>
        <dbReference type="Pfam" id="PF14420"/>
    </source>
</evidence>
<sequence>MTAASTPESLPQDAQPSQHISRKETLHQPEEWELMRPIIRELYIDEKRTLADVSHTLEATYNFRATPKQYKNRFKQWGYWKNLSTRDASRLIQMKASRESMGKTSTFLRSGQKVDLDRIQKSIRRSRNRAPKSKAKKTSPKSTEAEPEQTAALNLPSGIECRTPSPEPPPVEDDLSLYDPNVQFIAPDLDYEFGSFGEDAIQPQAPRSHTLDAFSPSVAGQLESFENYHYHDPRIEVIWDYYSTALRKLALISGRLQSSVEPDPGLQLFKYKNTLLAILEPVIPKEQLHLRELFLRNLSETFSDRPEFPQFAQHVIETIGVGSPMSGGATDVVSQEIDAALQFTGISTGSFTRRFLEANSGRNATGLQPSLSDEHIVVATGADIADPLSPGTTSSSPGIDSPITSPSSEHTEDGPQVIDLEAATFTCNLGEIIEAEVRLRGITAYEGSVSTKGQVLIRLAWYCLCCILRQSGRTEEAMMCLIQAVRGSTYYSETNGTEWEEVSYLFL</sequence>
<feature type="domain" description="Clr5" evidence="2">
    <location>
        <begin position="29"/>
        <end position="79"/>
    </location>
</feature>
<feature type="region of interest" description="Disordered" evidence="1">
    <location>
        <begin position="118"/>
        <end position="173"/>
    </location>
</feature>
<feature type="compositionally biased region" description="Basic residues" evidence="1">
    <location>
        <begin position="121"/>
        <end position="139"/>
    </location>
</feature>
<accession>A0AAN9TVW8</accession>
<dbReference type="PANTHER" id="PTHR38788:SF3">
    <property type="entry name" value="CLR5 DOMAIN-CONTAINING PROTEIN"/>
    <property type="match status" value="1"/>
</dbReference>